<evidence type="ECO:0000313" key="3">
    <source>
        <dbReference type="EMBL" id="MEF7616134.1"/>
    </source>
</evidence>
<reference evidence="3 4" key="1">
    <citation type="submission" date="2024-02" db="EMBL/GenBank/DDBJ databases">
        <title>Genome sequence of Aquincola sp. MAHUQ-54.</title>
        <authorList>
            <person name="Huq M.A."/>
        </authorList>
    </citation>
    <scope>NUCLEOTIDE SEQUENCE [LARGE SCALE GENOMIC DNA]</scope>
    <source>
        <strain evidence="3 4">MAHUQ-54</strain>
    </source>
</reference>
<evidence type="ECO:0000256" key="1">
    <source>
        <dbReference type="ARBA" id="ARBA00006987"/>
    </source>
</evidence>
<dbReference type="PANTHER" id="PTHR42928">
    <property type="entry name" value="TRICARBOXYLATE-BINDING PROTEIN"/>
    <property type="match status" value="1"/>
</dbReference>
<dbReference type="PROSITE" id="PS51318">
    <property type="entry name" value="TAT"/>
    <property type="match status" value="1"/>
</dbReference>
<dbReference type="PIRSF" id="PIRSF017082">
    <property type="entry name" value="YflP"/>
    <property type="match status" value="1"/>
</dbReference>
<keyword evidence="2" id="KW-0732">Signal</keyword>
<dbReference type="PANTHER" id="PTHR42928:SF5">
    <property type="entry name" value="BLR1237 PROTEIN"/>
    <property type="match status" value="1"/>
</dbReference>
<dbReference type="Gene3D" id="3.40.190.150">
    <property type="entry name" value="Bordetella uptake gene, domain 1"/>
    <property type="match status" value="1"/>
</dbReference>
<dbReference type="RefSeq" id="WP_332291516.1">
    <property type="nucleotide sequence ID" value="NZ_JAZIBG010000036.1"/>
</dbReference>
<name>A0AAW9QA70_9BURK</name>
<feature type="chain" id="PRO_5043757233" evidence="2">
    <location>
        <begin position="23"/>
        <end position="328"/>
    </location>
</feature>
<dbReference type="Gene3D" id="3.40.190.10">
    <property type="entry name" value="Periplasmic binding protein-like II"/>
    <property type="match status" value="1"/>
</dbReference>
<dbReference type="CDD" id="cd13578">
    <property type="entry name" value="PBP2_Bug27"/>
    <property type="match status" value="1"/>
</dbReference>
<sequence length="328" mass="33645">MLNRRTLLLAAASAGAFATAMAPIASQAQPTTAAENVTIVVPFTAGSGTDVIARLIADHLAKALGRTVIVDNRAGAGGTLGAAQVAAAAPDGLTLLVHSAGHVANAALYPKLKYDTLKDFAPVALLATLPNVLVVSPNSKLATVADLVKQAQAQPGKMSYASAGNGSATHINAEKFRIAAKLQAMHVPYRGTPPALMDVVGGQVDWFFAPLVSAMPLIQDGKLVPLAVGSANRSPALPKVPTTLEAGYPGSDYAFWVGLFAPARTPPELVGKLSAATARILQMPEVVAAMGKLGAEPGTLTQPQFAEQVAQELKTTAALIKQAGIRID</sequence>
<dbReference type="SUPFAM" id="SSF53850">
    <property type="entry name" value="Periplasmic binding protein-like II"/>
    <property type="match status" value="1"/>
</dbReference>
<keyword evidence="4" id="KW-1185">Reference proteome</keyword>
<protein>
    <submittedName>
        <fullName evidence="3">Tripartite tricarboxylate transporter substrate binding protein</fullName>
    </submittedName>
</protein>
<dbReference type="InterPro" id="IPR042100">
    <property type="entry name" value="Bug_dom1"/>
</dbReference>
<comment type="similarity">
    <text evidence="1">Belongs to the UPF0065 (bug) family.</text>
</comment>
<dbReference type="Pfam" id="PF03401">
    <property type="entry name" value="TctC"/>
    <property type="match status" value="1"/>
</dbReference>
<organism evidence="3 4">
    <name type="scientific">Aquincola agrisoli</name>
    <dbReference type="NCBI Taxonomy" id="3119538"/>
    <lineage>
        <taxon>Bacteria</taxon>
        <taxon>Pseudomonadati</taxon>
        <taxon>Pseudomonadota</taxon>
        <taxon>Betaproteobacteria</taxon>
        <taxon>Burkholderiales</taxon>
        <taxon>Sphaerotilaceae</taxon>
        <taxon>Aquincola</taxon>
    </lineage>
</organism>
<gene>
    <name evidence="3" type="ORF">V4F39_19625</name>
</gene>
<dbReference type="EMBL" id="JAZIBG010000036">
    <property type="protein sequence ID" value="MEF7616134.1"/>
    <property type="molecule type" value="Genomic_DNA"/>
</dbReference>
<dbReference type="InterPro" id="IPR006311">
    <property type="entry name" value="TAT_signal"/>
</dbReference>
<dbReference type="Proteomes" id="UP001336250">
    <property type="component" value="Unassembled WGS sequence"/>
</dbReference>
<proteinExistence type="inferred from homology"/>
<evidence type="ECO:0000313" key="4">
    <source>
        <dbReference type="Proteomes" id="UP001336250"/>
    </source>
</evidence>
<comment type="caution">
    <text evidence="3">The sequence shown here is derived from an EMBL/GenBank/DDBJ whole genome shotgun (WGS) entry which is preliminary data.</text>
</comment>
<dbReference type="InterPro" id="IPR005064">
    <property type="entry name" value="BUG"/>
</dbReference>
<evidence type="ECO:0000256" key="2">
    <source>
        <dbReference type="SAM" id="SignalP"/>
    </source>
</evidence>
<accession>A0AAW9QA70</accession>
<dbReference type="AlphaFoldDB" id="A0AAW9QA70"/>
<feature type="signal peptide" evidence="2">
    <location>
        <begin position="1"/>
        <end position="22"/>
    </location>
</feature>